<evidence type="ECO:0000313" key="2">
    <source>
        <dbReference type="EMBL" id="MFD1677561.1"/>
    </source>
</evidence>
<evidence type="ECO:0000256" key="1">
    <source>
        <dbReference type="SAM" id="MobiDB-lite"/>
    </source>
</evidence>
<feature type="region of interest" description="Disordered" evidence="1">
    <location>
        <begin position="1"/>
        <end position="21"/>
    </location>
</feature>
<protein>
    <submittedName>
        <fullName evidence="2">Uncharacterized protein</fullName>
    </submittedName>
</protein>
<dbReference type="Gene3D" id="3.20.20.80">
    <property type="entry name" value="Glycosidases"/>
    <property type="match status" value="1"/>
</dbReference>
<dbReference type="RefSeq" id="WP_377945475.1">
    <property type="nucleotide sequence ID" value="NZ_JBHUCX010000095.1"/>
</dbReference>
<reference evidence="3" key="1">
    <citation type="journal article" date="2019" name="Int. J. Syst. Evol. Microbiol.">
        <title>The Global Catalogue of Microorganisms (GCM) 10K type strain sequencing project: providing services to taxonomists for standard genome sequencing and annotation.</title>
        <authorList>
            <consortium name="The Broad Institute Genomics Platform"/>
            <consortium name="The Broad Institute Genome Sequencing Center for Infectious Disease"/>
            <person name="Wu L."/>
            <person name="Ma J."/>
        </authorList>
    </citation>
    <scope>NUCLEOTIDE SEQUENCE [LARGE SCALE GENOMIC DNA]</scope>
    <source>
        <strain evidence="3">CGMCC 1.12286</strain>
    </source>
</reference>
<evidence type="ECO:0000313" key="3">
    <source>
        <dbReference type="Proteomes" id="UP001597079"/>
    </source>
</evidence>
<gene>
    <name evidence="2" type="ORF">ACFSB2_23140</name>
</gene>
<sequence length="668" mass="73132">MNVQKEGSSSNNEQNGTKVTRRKVLGVMTAGVGSMLAAGALETPTALANSIVSDKKIKSGKMNVTSNSARQKTLFAMGYQTSFMPGVNEWATREATPKLGLYRSDDPNVITQHAKWLIDAGVDFILIDWSDNLGDNWSNGVAQQIMNATDSVFNQYAKLGEGSKQQAHPKISLMLGLDNGQVNTTNFRAQISRIKKTYLNDPQYKPILQQYDGKPLLLIFRGTNATGNPPDWTDDAFTVRWMTAYHEISGDTAGQWSWIDRTPLMSGTQTRISQFAGDSVSETANNGAWQALQPGHTYGQSFTFTYGNLTQVTALLATYGTTDSGVTFTLYKGDPETALTKVASKDLTNMADNSWYTLSCDPQPAGTYYMEISNPIDSPTWWYHQGTDSTVIGSAYVDRQPQSNLTAVFRTGIVGQGLAGWKADPSWTLVVNGEDSSGRTSPDGAFADTHSSGDSATGSITSSSFAITGTSIVFNAAGHDDVDNSGNQCWYYLKNATTGQTLRKAHTPGSDSFQEIQWDVHDLTGQTVVFQAVDNNSNGWIAFSGVQQIYAEFSVATCAIGGNESGEASWLAQDAKLRMSGMTLVQYMQGIFRYQPDVVLLQQWNNFSKPDEHSPTASNDIEPTNVKKLNGPNSDGWDNYYLQLIKEMINQYRTDKPYPVVDIDSKYP</sequence>
<accession>A0ABW4JM96</accession>
<name>A0ABW4JM96_9BACL</name>
<keyword evidence="3" id="KW-1185">Reference proteome</keyword>
<feature type="compositionally biased region" description="Polar residues" evidence="1">
    <location>
        <begin position="1"/>
        <end position="18"/>
    </location>
</feature>
<feature type="region of interest" description="Disordered" evidence="1">
    <location>
        <begin position="609"/>
        <end position="630"/>
    </location>
</feature>
<organism evidence="2 3">
    <name type="scientific">Alicyclobacillus fodiniaquatilis</name>
    <dbReference type="NCBI Taxonomy" id="1661150"/>
    <lineage>
        <taxon>Bacteria</taxon>
        <taxon>Bacillati</taxon>
        <taxon>Bacillota</taxon>
        <taxon>Bacilli</taxon>
        <taxon>Bacillales</taxon>
        <taxon>Alicyclobacillaceae</taxon>
        <taxon>Alicyclobacillus</taxon>
    </lineage>
</organism>
<feature type="region of interest" description="Disordered" evidence="1">
    <location>
        <begin position="432"/>
        <end position="458"/>
    </location>
</feature>
<dbReference type="InterPro" id="IPR006311">
    <property type="entry name" value="TAT_signal"/>
</dbReference>
<comment type="caution">
    <text evidence="2">The sequence shown here is derived from an EMBL/GenBank/DDBJ whole genome shotgun (WGS) entry which is preliminary data.</text>
</comment>
<proteinExistence type="predicted"/>
<dbReference type="PROSITE" id="PS51318">
    <property type="entry name" value="TAT"/>
    <property type="match status" value="1"/>
</dbReference>
<dbReference type="Proteomes" id="UP001597079">
    <property type="component" value="Unassembled WGS sequence"/>
</dbReference>
<feature type="compositionally biased region" description="Polar residues" evidence="1">
    <location>
        <begin position="449"/>
        <end position="458"/>
    </location>
</feature>
<dbReference type="EMBL" id="JBHUCX010000095">
    <property type="protein sequence ID" value="MFD1677561.1"/>
    <property type="molecule type" value="Genomic_DNA"/>
</dbReference>